<dbReference type="PANTHER" id="PTHR24422">
    <property type="entry name" value="CHEMOTAXIS PROTEIN METHYLTRANSFERASE"/>
    <property type="match status" value="1"/>
</dbReference>
<dbReference type="RefSeq" id="WP_114487282.1">
    <property type="nucleotide sequence ID" value="NZ_CBCSHM010000041.1"/>
</dbReference>
<dbReference type="GO" id="GO:0032259">
    <property type="term" value="P:methylation"/>
    <property type="evidence" value="ECO:0007669"/>
    <property type="project" value="UniProtKB-KW"/>
</dbReference>
<evidence type="ECO:0000256" key="3">
    <source>
        <dbReference type="ARBA" id="ARBA00022691"/>
    </source>
</evidence>
<dbReference type="PRINTS" id="PR00996">
    <property type="entry name" value="CHERMTFRASE"/>
</dbReference>
<dbReference type="Proteomes" id="UP000253204">
    <property type="component" value="Unassembled WGS sequence"/>
</dbReference>
<dbReference type="InterPro" id="IPR011990">
    <property type="entry name" value="TPR-like_helical_dom_sf"/>
</dbReference>
<dbReference type="CDD" id="cd02440">
    <property type="entry name" value="AdoMet_MTases"/>
    <property type="match status" value="1"/>
</dbReference>
<dbReference type="EMBL" id="QPIJ01000030">
    <property type="protein sequence ID" value="RCV89621.1"/>
    <property type="molecule type" value="Genomic_DNA"/>
</dbReference>
<dbReference type="InterPro" id="IPR000780">
    <property type="entry name" value="CheR_MeTrfase"/>
</dbReference>
<dbReference type="PROSITE" id="PS50123">
    <property type="entry name" value="CHER"/>
    <property type="match status" value="1"/>
</dbReference>
<dbReference type="AlphaFoldDB" id="A0A368TYF5"/>
<evidence type="ECO:0000256" key="1">
    <source>
        <dbReference type="ARBA" id="ARBA00022603"/>
    </source>
</evidence>
<dbReference type="SUPFAM" id="SSF48452">
    <property type="entry name" value="TPR-like"/>
    <property type="match status" value="1"/>
</dbReference>
<dbReference type="Gene3D" id="3.40.50.150">
    <property type="entry name" value="Vaccinia Virus protein VP39"/>
    <property type="match status" value="1"/>
</dbReference>
<dbReference type="InterPro" id="IPR029063">
    <property type="entry name" value="SAM-dependent_MTases_sf"/>
</dbReference>
<sequence length="488" mass="54496">MNPLAPFKTLVKERCGLHLEGLAEDRLAKALTQLRTAHALPDLQATYHLLESRESVFAALISQLTVNETYFFREPEQLDLVADTLVPRLLEQCTGTRPLRLLSAGCSSGEEPYSLAMALHERYGERTRALFHIDGGDLDSQILAKARRAEYSGLAFRTLSAPRRQRYFTPLGSRYQLIPTIRDLVHFQELNLLSATLPEALGQYDVILFRNVSIYFSPETRRCIQARLKQWLKPEGILLCGTAETLGNDLGLFQLVEENGLFYFTQMPTGSPTALEPRPASTDVPATSFPEPPELKGPALETPAPPNPVQTCEEIREHLQAEHWEHAEQALETRLAQHPDCRESRLIKAYLLFNRKAFEAANALLASLLEETPWSVDTLMLAGLVARWQQAPETAARHFRHAIYVAPECWPAHFYLADIYRMDAIGKDAAVRAQRGYSAVQRLLAGNRQPATGLVTIPPPLPPGDACFLAQRHLATLVLDRHATTGAS</sequence>
<accession>A0A368TYF5</accession>
<keyword evidence="1 6" id="KW-0489">Methyltransferase</keyword>
<dbReference type="GO" id="GO:0008757">
    <property type="term" value="F:S-adenosylmethionine-dependent methyltransferase activity"/>
    <property type="evidence" value="ECO:0007669"/>
    <property type="project" value="InterPro"/>
</dbReference>
<feature type="region of interest" description="Disordered" evidence="4">
    <location>
        <begin position="272"/>
        <end position="299"/>
    </location>
</feature>
<dbReference type="Pfam" id="PF01739">
    <property type="entry name" value="CheR"/>
    <property type="match status" value="1"/>
</dbReference>
<proteinExistence type="predicted"/>
<name>A0A368TYF5_9GAMM</name>
<dbReference type="InterPro" id="IPR050903">
    <property type="entry name" value="Bact_Chemotaxis_MeTrfase"/>
</dbReference>
<keyword evidence="3" id="KW-0949">S-adenosyl-L-methionine</keyword>
<evidence type="ECO:0000313" key="7">
    <source>
        <dbReference type="Proteomes" id="UP000253204"/>
    </source>
</evidence>
<comment type="caution">
    <text evidence="6">The sequence shown here is derived from an EMBL/GenBank/DDBJ whole genome shotgun (WGS) entry which is preliminary data.</text>
</comment>
<evidence type="ECO:0000256" key="4">
    <source>
        <dbReference type="SAM" id="MobiDB-lite"/>
    </source>
</evidence>
<dbReference type="Gene3D" id="1.25.40.10">
    <property type="entry name" value="Tetratricopeptide repeat domain"/>
    <property type="match status" value="1"/>
</dbReference>
<gene>
    <name evidence="6" type="ORF">DU506_12685</name>
</gene>
<evidence type="ECO:0000259" key="5">
    <source>
        <dbReference type="PROSITE" id="PS50123"/>
    </source>
</evidence>
<dbReference type="PANTHER" id="PTHR24422:SF19">
    <property type="entry name" value="CHEMOTAXIS PROTEIN METHYLTRANSFERASE"/>
    <property type="match status" value="1"/>
</dbReference>
<dbReference type="OrthoDB" id="9816309at2"/>
<keyword evidence="2 6" id="KW-0808">Transferase</keyword>
<dbReference type="InterPro" id="IPR022642">
    <property type="entry name" value="CheR_C"/>
</dbReference>
<feature type="domain" description="CheR-type methyltransferase" evidence="5">
    <location>
        <begin position="1"/>
        <end position="269"/>
    </location>
</feature>
<dbReference type="SUPFAM" id="SSF53335">
    <property type="entry name" value="S-adenosyl-L-methionine-dependent methyltransferases"/>
    <property type="match status" value="1"/>
</dbReference>
<dbReference type="SMART" id="SM00138">
    <property type="entry name" value="MeTrc"/>
    <property type="match status" value="1"/>
</dbReference>
<evidence type="ECO:0000256" key="2">
    <source>
        <dbReference type="ARBA" id="ARBA00022679"/>
    </source>
</evidence>
<keyword evidence="7" id="KW-1185">Reference proteome</keyword>
<protein>
    <submittedName>
        <fullName evidence="6">Protein-glutamate O-methyltransferase CheR</fullName>
    </submittedName>
</protein>
<organism evidence="6 7">
    <name type="scientific">Vreelandella rituensis</name>
    <dbReference type="NCBI Taxonomy" id="2282306"/>
    <lineage>
        <taxon>Bacteria</taxon>
        <taxon>Pseudomonadati</taxon>
        <taxon>Pseudomonadota</taxon>
        <taxon>Gammaproteobacteria</taxon>
        <taxon>Oceanospirillales</taxon>
        <taxon>Halomonadaceae</taxon>
        <taxon>Vreelandella</taxon>
    </lineage>
</organism>
<evidence type="ECO:0000313" key="6">
    <source>
        <dbReference type="EMBL" id="RCV89621.1"/>
    </source>
</evidence>
<reference evidence="6 7" key="1">
    <citation type="submission" date="2018-07" db="EMBL/GenBank/DDBJ databases">
        <title>Halomonas rutogse sp. nov., isolated from Lake TangqianCo on Tibetan Plateau.</title>
        <authorList>
            <person name="Lu H."/>
            <person name="Xing P."/>
            <person name="Wu Q."/>
        </authorList>
    </citation>
    <scope>NUCLEOTIDE SEQUENCE [LARGE SCALE GENOMIC DNA]</scope>
    <source>
        <strain evidence="6 7">TQ8S</strain>
    </source>
</reference>